<evidence type="ECO:0000256" key="7">
    <source>
        <dbReference type="SAM" id="Phobius"/>
    </source>
</evidence>
<feature type="transmembrane region" description="Helical" evidence="7">
    <location>
        <begin position="428"/>
        <end position="447"/>
    </location>
</feature>
<reference evidence="8 9" key="1">
    <citation type="submission" date="2016-10" db="EMBL/GenBank/DDBJ databases">
        <authorList>
            <person name="de Groot N.N."/>
        </authorList>
    </citation>
    <scope>NUCLEOTIDE SEQUENCE [LARGE SCALE GENOMIC DNA]</scope>
    <source>
        <strain evidence="8 9">DSM 5522</strain>
    </source>
</reference>
<feature type="transmembrane region" description="Helical" evidence="7">
    <location>
        <begin position="178"/>
        <end position="200"/>
    </location>
</feature>
<evidence type="ECO:0000256" key="6">
    <source>
        <dbReference type="ARBA" id="ARBA00023136"/>
    </source>
</evidence>
<feature type="transmembrane region" description="Helical" evidence="7">
    <location>
        <begin position="402"/>
        <end position="422"/>
    </location>
</feature>
<dbReference type="PANTHER" id="PTHR43549">
    <property type="entry name" value="MULTIDRUG RESISTANCE PROTEIN YPNP-RELATED"/>
    <property type="match status" value="1"/>
</dbReference>
<dbReference type="Pfam" id="PF01554">
    <property type="entry name" value="MatE"/>
    <property type="match status" value="1"/>
</dbReference>
<keyword evidence="4 7" id="KW-0812">Transmembrane</keyword>
<keyword evidence="2" id="KW-0813">Transport</keyword>
<dbReference type="GO" id="GO:0015297">
    <property type="term" value="F:antiporter activity"/>
    <property type="evidence" value="ECO:0007669"/>
    <property type="project" value="InterPro"/>
</dbReference>
<gene>
    <name evidence="8" type="ORF">SAMN05216249_105110</name>
</gene>
<feature type="transmembrane region" description="Helical" evidence="7">
    <location>
        <begin position="60"/>
        <end position="82"/>
    </location>
</feature>
<feature type="transmembrane region" description="Helical" evidence="7">
    <location>
        <begin position="103"/>
        <end position="125"/>
    </location>
</feature>
<feature type="transmembrane region" description="Helical" evidence="7">
    <location>
        <begin position="21"/>
        <end position="45"/>
    </location>
</feature>
<comment type="subcellular location">
    <subcellularLocation>
        <location evidence="1">Cell membrane</location>
        <topology evidence="1">Multi-pass membrane protein</topology>
    </subcellularLocation>
</comment>
<accession>A0A1I0X1M2</accession>
<keyword evidence="3" id="KW-1003">Cell membrane</keyword>
<keyword evidence="9" id="KW-1185">Reference proteome</keyword>
<evidence type="ECO:0000256" key="4">
    <source>
        <dbReference type="ARBA" id="ARBA00022692"/>
    </source>
</evidence>
<evidence type="ECO:0000313" key="9">
    <source>
        <dbReference type="Proteomes" id="UP000198838"/>
    </source>
</evidence>
<keyword evidence="6 7" id="KW-0472">Membrane</keyword>
<dbReference type="OrthoDB" id="1837345at2"/>
<dbReference type="GO" id="GO:0042910">
    <property type="term" value="F:xenobiotic transmembrane transporter activity"/>
    <property type="evidence" value="ECO:0007669"/>
    <property type="project" value="InterPro"/>
</dbReference>
<dbReference type="PANTHER" id="PTHR43549:SF2">
    <property type="entry name" value="MULTIDRUG RESISTANCE PROTEIN NORM-RELATED"/>
    <property type="match status" value="1"/>
</dbReference>
<dbReference type="GO" id="GO:0005886">
    <property type="term" value="C:plasma membrane"/>
    <property type="evidence" value="ECO:0007669"/>
    <property type="project" value="UniProtKB-SubCell"/>
</dbReference>
<dbReference type="EMBL" id="FOJY01000005">
    <property type="protein sequence ID" value="SFA94300.1"/>
    <property type="molecule type" value="Genomic_DNA"/>
</dbReference>
<evidence type="ECO:0000256" key="3">
    <source>
        <dbReference type="ARBA" id="ARBA00022475"/>
    </source>
</evidence>
<feature type="transmembrane region" description="Helical" evidence="7">
    <location>
        <begin position="335"/>
        <end position="357"/>
    </location>
</feature>
<organism evidence="8 9">
    <name type="scientific">Acetitomaculum ruminis DSM 5522</name>
    <dbReference type="NCBI Taxonomy" id="1120918"/>
    <lineage>
        <taxon>Bacteria</taxon>
        <taxon>Bacillati</taxon>
        <taxon>Bacillota</taxon>
        <taxon>Clostridia</taxon>
        <taxon>Lachnospirales</taxon>
        <taxon>Lachnospiraceae</taxon>
        <taxon>Acetitomaculum</taxon>
    </lineage>
</organism>
<keyword evidence="5 7" id="KW-1133">Transmembrane helix</keyword>
<feature type="transmembrane region" description="Helical" evidence="7">
    <location>
        <begin position="369"/>
        <end position="390"/>
    </location>
</feature>
<proteinExistence type="predicted"/>
<feature type="transmembrane region" description="Helical" evidence="7">
    <location>
        <begin position="206"/>
        <end position="228"/>
    </location>
</feature>
<dbReference type="InterPro" id="IPR052031">
    <property type="entry name" value="Membrane_Transporter-Flippase"/>
</dbReference>
<name>A0A1I0X1M2_9FIRM</name>
<sequence>MNEKELFNKVILMDIKKDGHIIQNLLANTTILIVASSIMAIVGMVVDGVFIGRFWGSDCIIVNGLMIPVLLLVSFVGEMLASGSKNLMIVYTGKNECEKVNKAFTLTLLFGAFLGILVAVLLYVFSDGFLTILGAGGDFVYLKPVCLDYLKGILPAIPMIIIYEVLQSAVSLDKDDFRPLLALMTFFLTDIIFDILNVYVFKAGMFGMAIATSISYLSALGLLLMHFFDGKTFLKTDFKKLNFKDIKVIISEGKYILLGRELVAIKDFCIYKILLCVTNAATMAAFIVSNYMVYAIMSIVYGIAKATYSITEGFVLEKDNKSLRHLLRGAIKYTLILVVGFCVILNIFAGNIAGIFFNENAQAIDQAKIIIKMMTLYLPEFALGSVFIGYFKGIKEKKFARILSLLNNGVLVCILAIIPGYLKENEGILMAFPISGIITLLAIVIMATRRCGHLPFCIRDFAFHSRFLPENAKIRDSIDILVTDEKQLNITSKKIKEFCISKGIISTNANAIAKYTQNLTRDALNEESGEPVSVKIHLFASSKKVTIRFNKIGTPVKSNELKLWDIDGALSRMALGDTYIQ</sequence>
<evidence type="ECO:0000313" key="8">
    <source>
        <dbReference type="EMBL" id="SFA94300.1"/>
    </source>
</evidence>
<dbReference type="InterPro" id="IPR002528">
    <property type="entry name" value="MATE_fam"/>
</dbReference>
<dbReference type="STRING" id="1120918.SAMN05216249_105110"/>
<evidence type="ECO:0000256" key="1">
    <source>
        <dbReference type="ARBA" id="ARBA00004651"/>
    </source>
</evidence>
<dbReference type="AlphaFoldDB" id="A0A1I0X1M2"/>
<protein>
    <submittedName>
        <fullName evidence="8">Na+-driven multidrug efflux pump</fullName>
    </submittedName>
</protein>
<dbReference type="Proteomes" id="UP000198838">
    <property type="component" value="Unassembled WGS sequence"/>
</dbReference>
<dbReference type="RefSeq" id="WP_092871219.1">
    <property type="nucleotide sequence ID" value="NZ_FOJY01000005.1"/>
</dbReference>
<evidence type="ECO:0000256" key="2">
    <source>
        <dbReference type="ARBA" id="ARBA00022448"/>
    </source>
</evidence>
<evidence type="ECO:0000256" key="5">
    <source>
        <dbReference type="ARBA" id="ARBA00022989"/>
    </source>
</evidence>